<reference evidence="2" key="1">
    <citation type="submission" date="2020-11" db="EMBL/GenBank/DDBJ databases">
        <authorList>
            <person name="Tran Van P."/>
        </authorList>
    </citation>
    <scope>NUCLEOTIDE SEQUENCE</scope>
</reference>
<keyword evidence="1" id="KW-0732">Signal</keyword>
<organism evidence="2">
    <name type="scientific">Timema californicum</name>
    <name type="common">California timema</name>
    <name type="synonym">Walking stick</name>
    <dbReference type="NCBI Taxonomy" id="61474"/>
    <lineage>
        <taxon>Eukaryota</taxon>
        <taxon>Metazoa</taxon>
        <taxon>Ecdysozoa</taxon>
        <taxon>Arthropoda</taxon>
        <taxon>Hexapoda</taxon>
        <taxon>Insecta</taxon>
        <taxon>Pterygota</taxon>
        <taxon>Neoptera</taxon>
        <taxon>Polyneoptera</taxon>
        <taxon>Phasmatodea</taxon>
        <taxon>Timematodea</taxon>
        <taxon>Timematoidea</taxon>
        <taxon>Timematidae</taxon>
        <taxon>Timema</taxon>
    </lineage>
</organism>
<evidence type="ECO:0000313" key="2">
    <source>
        <dbReference type="EMBL" id="CAD7580162.1"/>
    </source>
</evidence>
<name>A0A7R9JIZ2_TIMCA</name>
<feature type="chain" id="PRO_5031444968" evidence="1">
    <location>
        <begin position="24"/>
        <end position="104"/>
    </location>
</feature>
<evidence type="ECO:0000256" key="1">
    <source>
        <dbReference type="SAM" id="SignalP"/>
    </source>
</evidence>
<feature type="signal peptide" evidence="1">
    <location>
        <begin position="1"/>
        <end position="23"/>
    </location>
</feature>
<sequence>MYNWYFTDVRILCLLLNPIGVHGIERYCVVLHIRTNTNTGTGIFNKNQVHIFEPPPERDNAAVFLPAVKSKRTLAWPHGLGRYSHSRLDCRCRRDQGSDFSRPY</sequence>
<proteinExistence type="predicted"/>
<dbReference type="AlphaFoldDB" id="A0A7R9JIZ2"/>
<protein>
    <submittedName>
        <fullName evidence="2">(California timema) hypothetical protein</fullName>
    </submittedName>
</protein>
<accession>A0A7R9JIZ2</accession>
<dbReference type="EMBL" id="OE197266">
    <property type="protein sequence ID" value="CAD7580162.1"/>
    <property type="molecule type" value="Genomic_DNA"/>
</dbReference>
<gene>
    <name evidence="2" type="ORF">TCMB3V08_LOCUS12695</name>
</gene>